<keyword evidence="3" id="KW-0812">Transmembrane</keyword>
<name>A0A7R9FBP1_9NEOP</name>
<proteinExistence type="predicted"/>
<sequence length="469" mass="51598">MLIQILPTCFGILDTIFKATKSLSETQSVVYDCKIETMGYVRQWVLRTWHPAQNKLCSIRDGGVSTILRVFLGETLPTSKRGSMLVTLDTVWSLGCNLTLVYDPSIVRVVPKNVMAEPLSQLTPYCPLAPYYQTLLATHCPAPQSRNIDKGRKRESSYGPSPEPSSGNPSEPSWGQKLSAAVVRPLNPASGTSEVRMSGGKGEAAKASPIVTSAGGPGETETHFRTTDNPMLRGYDVYRTDKPLFDRASGVMTWLILPSLLTSVNIRARLMSWRVMVSLSGLVPFVLLSCFNFVRDSPRVLLYRWKFALANDVLSVMYAINHSDFYTNFNKKKSVKDFGNTPWSSENSPGFSSGLTPGNCLEPVLWECPWVHLRKAELGGGTGDGAKENPTGSPERKKAQRGAAKVITNKKALKNISKPSQKINKKTRGTPVSAGKMETSPETRIPGKNELCHPNEKPTFGQDNVCRVR</sequence>
<feature type="region of interest" description="Disordered" evidence="6">
    <location>
        <begin position="379"/>
        <end position="404"/>
    </location>
</feature>
<feature type="compositionally biased region" description="Basic and acidic residues" evidence="6">
    <location>
        <begin position="147"/>
        <end position="156"/>
    </location>
</feature>
<dbReference type="PANTHER" id="PTHR23511:SF34">
    <property type="entry name" value="SYNAPTIC VESICLE GLYCOPROTEIN 2"/>
    <property type="match status" value="1"/>
</dbReference>
<evidence type="ECO:0000256" key="1">
    <source>
        <dbReference type="ARBA" id="ARBA00004141"/>
    </source>
</evidence>
<evidence type="ECO:0000256" key="4">
    <source>
        <dbReference type="ARBA" id="ARBA00022989"/>
    </source>
</evidence>
<gene>
    <name evidence="7" type="ORF">TBIB3V08_LOCUS11866</name>
</gene>
<keyword evidence="4" id="KW-1133">Transmembrane helix</keyword>
<evidence type="ECO:0000256" key="5">
    <source>
        <dbReference type="ARBA" id="ARBA00023136"/>
    </source>
</evidence>
<dbReference type="GO" id="GO:0016020">
    <property type="term" value="C:membrane"/>
    <property type="evidence" value="ECO:0007669"/>
    <property type="project" value="UniProtKB-SubCell"/>
</dbReference>
<feature type="region of interest" description="Disordered" evidence="6">
    <location>
        <begin position="189"/>
        <end position="226"/>
    </location>
</feature>
<reference evidence="7" key="1">
    <citation type="submission" date="2020-11" db="EMBL/GenBank/DDBJ databases">
        <authorList>
            <person name="Tran Van P."/>
        </authorList>
    </citation>
    <scope>NUCLEOTIDE SEQUENCE</scope>
</reference>
<feature type="compositionally biased region" description="Basic and acidic residues" evidence="6">
    <location>
        <begin position="439"/>
        <end position="456"/>
    </location>
</feature>
<feature type="region of interest" description="Disordered" evidence="6">
    <location>
        <begin position="416"/>
        <end position="469"/>
    </location>
</feature>
<evidence type="ECO:0000256" key="6">
    <source>
        <dbReference type="SAM" id="MobiDB-lite"/>
    </source>
</evidence>
<comment type="subcellular location">
    <subcellularLocation>
        <location evidence="1">Membrane</location>
        <topology evidence="1">Multi-pass membrane protein</topology>
    </subcellularLocation>
</comment>
<evidence type="ECO:0000256" key="2">
    <source>
        <dbReference type="ARBA" id="ARBA00022448"/>
    </source>
</evidence>
<protein>
    <submittedName>
        <fullName evidence="7">Uncharacterized protein</fullName>
    </submittedName>
</protein>
<feature type="compositionally biased region" description="Low complexity" evidence="6">
    <location>
        <begin position="157"/>
        <end position="175"/>
    </location>
</feature>
<keyword evidence="5" id="KW-0472">Membrane</keyword>
<evidence type="ECO:0000313" key="7">
    <source>
        <dbReference type="EMBL" id="CAD7449592.1"/>
    </source>
</evidence>
<dbReference type="AlphaFoldDB" id="A0A7R9FBP1"/>
<dbReference type="PANTHER" id="PTHR23511">
    <property type="entry name" value="SYNAPTIC VESICLE GLYCOPROTEIN 2"/>
    <property type="match status" value="1"/>
</dbReference>
<keyword evidence="2" id="KW-0813">Transport</keyword>
<organism evidence="7">
    <name type="scientific">Timema bartmani</name>
    <dbReference type="NCBI Taxonomy" id="61472"/>
    <lineage>
        <taxon>Eukaryota</taxon>
        <taxon>Metazoa</taxon>
        <taxon>Ecdysozoa</taxon>
        <taxon>Arthropoda</taxon>
        <taxon>Hexapoda</taxon>
        <taxon>Insecta</taxon>
        <taxon>Pterygota</taxon>
        <taxon>Neoptera</taxon>
        <taxon>Polyneoptera</taxon>
        <taxon>Phasmatodea</taxon>
        <taxon>Timematodea</taxon>
        <taxon>Timematoidea</taxon>
        <taxon>Timematidae</taxon>
        <taxon>Timema</taxon>
    </lineage>
</organism>
<feature type="region of interest" description="Disordered" evidence="6">
    <location>
        <begin position="143"/>
        <end position="175"/>
    </location>
</feature>
<dbReference type="EMBL" id="OD572055">
    <property type="protein sequence ID" value="CAD7449592.1"/>
    <property type="molecule type" value="Genomic_DNA"/>
</dbReference>
<accession>A0A7R9FBP1</accession>
<evidence type="ECO:0000256" key="3">
    <source>
        <dbReference type="ARBA" id="ARBA00022692"/>
    </source>
</evidence>